<comment type="similarity">
    <text evidence="1">Belongs to the RecJ family.</text>
</comment>
<feature type="domain" description="Single-stranded-DNA-specific exonuclease RecJ C-terminal" evidence="8">
    <location>
        <begin position="570"/>
        <end position="767"/>
    </location>
</feature>
<evidence type="ECO:0000256" key="2">
    <source>
        <dbReference type="ARBA" id="ARBA00019841"/>
    </source>
</evidence>
<feature type="domain" description="DDH" evidence="6">
    <location>
        <begin position="85"/>
        <end position="228"/>
    </location>
</feature>
<evidence type="ECO:0000313" key="10">
    <source>
        <dbReference type="EMBL" id="MCZ0725200.1"/>
    </source>
</evidence>
<organism evidence="10 11">
    <name type="scientific">Aerococcus kribbianus</name>
    <dbReference type="NCBI Taxonomy" id="2999064"/>
    <lineage>
        <taxon>Bacteria</taxon>
        <taxon>Bacillati</taxon>
        <taxon>Bacillota</taxon>
        <taxon>Bacilli</taxon>
        <taxon>Lactobacillales</taxon>
        <taxon>Aerococcaceae</taxon>
        <taxon>Aerococcus</taxon>
    </lineage>
</organism>
<dbReference type="Pfam" id="PF01368">
    <property type="entry name" value="DHH"/>
    <property type="match status" value="1"/>
</dbReference>
<evidence type="ECO:0000256" key="5">
    <source>
        <dbReference type="ARBA" id="ARBA00022839"/>
    </source>
</evidence>
<dbReference type="EMBL" id="JAPRFR010000001">
    <property type="protein sequence ID" value="MCZ0725200.1"/>
    <property type="molecule type" value="Genomic_DNA"/>
</dbReference>
<dbReference type="PANTHER" id="PTHR30255:SF2">
    <property type="entry name" value="SINGLE-STRANDED-DNA-SPECIFIC EXONUCLEASE RECJ"/>
    <property type="match status" value="1"/>
</dbReference>
<dbReference type="InterPro" id="IPR004610">
    <property type="entry name" value="RecJ"/>
</dbReference>
<dbReference type="InterPro" id="IPR038763">
    <property type="entry name" value="DHH_sf"/>
</dbReference>
<dbReference type="Gene3D" id="3.10.310.30">
    <property type="match status" value="1"/>
</dbReference>
<dbReference type="GO" id="GO:0008409">
    <property type="term" value="F:5'-3' exonuclease activity"/>
    <property type="evidence" value="ECO:0007669"/>
    <property type="project" value="InterPro"/>
</dbReference>
<dbReference type="InterPro" id="IPR041122">
    <property type="entry name" value="RecJ_OB"/>
</dbReference>
<evidence type="ECO:0000256" key="4">
    <source>
        <dbReference type="ARBA" id="ARBA00022801"/>
    </source>
</evidence>
<reference evidence="10" key="1">
    <citation type="submission" date="2022-12" db="EMBL/GenBank/DDBJ databases">
        <title>Description and comparative metabolic analysis of Aerococcus sp. nov., isolated from the feces of a pig.</title>
        <authorList>
            <person name="Chang Y.-H."/>
        </authorList>
    </citation>
    <scope>NUCLEOTIDE SEQUENCE</scope>
    <source>
        <strain evidence="10">YH-aer222</strain>
    </source>
</reference>
<dbReference type="Gene3D" id="3.90.1640.30">
    <property type="match status" value="1"/>
</dbReference>
<accession>A0A9X3FRA5</accession>
<dbReference type="Proteomes" id="UP001146670">
    <property type="component" value="Unassembled WGS sequence"/>
</dbReference>
<sequence>MFNSRYNWQMANLSDQDQNQLDQLAEETGLPSLLLSVLKANGYHSQKTIEDFMSDQAKLHDPFLLYDMERAIARIQAAIMVSEPILIYGDYDADGITSTSLLYECLESMGANVTYYLPNRFEDGYGPNTQVYNYYIKQGIQLIITVDNGVAGFEAIANAQAAGVDVIVTDHHEIGDSLPDAYAVIHPRHPKGQYPFPDLAGVGVAFKLAQALMEDLPSEFLDLVAIGTVADLVSLRDENRSLVKMGIKQLQQTDRLGLQEFYEREGIDPRTINEESIGFVIGPRLNALGRMGDPSPGLELLTAFDPDLIADRLELVEDTNSKRKEVVADMAEEVDQKLTSLDYLPAIIILAQENWHQGVLGIVASRVVEKYQRPTILLAQDSDNHVLKGSARSVPGLDIFQLLRGAKEYAQAFGGHEMAAGMTISLADYPNWKERLEELAKEQEKDILEKATLNIAQTITPSDVSLNTIHELKRLAPFGTDNPKPRFLLKDVELKQVQQLGKDKNTLKLSVKEGTKGTLPAIGFKKGDWAEAIDPDQKLDMVVELTINHWNGLDTPQALVVDIAQKQASVFDFRRAQSRQEVFKVKNAIYLFQAEKFAQAYQDDLPESSQAVLARDMTNLPKLGKDKLVIFDCIQDYDAVKIFINQQDINNLYLFAYSKDQAYLHGYPSKANFAKVYRYLSQHPNIPLKGAEAGVAKYLNLSLFHFKVIIQLLTELQLLEWQDGQCRVLGSEQKVDLKASKTWRNLQAQMKAERFLLYNESKDIKDYYFQED</sequence>
<keyword evidence="3" id="KW-0540">Nuclease</keyword>
<feature type="domain" description="DHHA1" evidence="7">
    <location>
        <begin position="348"/>
        <end position="441"/>
    </location>
</feature>
<evidence type="ECO:0000256" key="3">
    <source>
        <dbReference type="ARBA" id="ARBA00022722"/>
    </source>
</evidence>
<evidence type="ECO:0000259" key="9">
    <source>
        <dbReference type="Pfam" id="PF17768"/>
    </source>
</evidence>
<name>A0A9X3FRA5_9LACT</name>
<dbReference type="InterPro" id="IPR018779">
    <property type="entry name" value="RecJ_C"/>
</dbReference>
<dbReference type="GO" id="GO:0003676">
    <property type="term" value="F:nucleic acid binding"/>
    <property type="evidence" value="ECO:0007669"/>
    <property type="project" value="InterPro"/>
</dbReference>
<evidence type="ECO:0000259" key="8">
    <source>
        <dbReference type="Pfam" id="PF10141"/>
    </source>
</evidence>
<evidence type="ECO:0000313" key="11">
    <source>
        <dbReference type="Proteomes" id="UP001146670"/>
    </source>
</evidence>
<dbReference type="NCBIfam" id="TIGR00644">
    <property type="entry name" value="recJ"/>
    <property type="match status" value="1"/>
</dbReference>
<dbReference type="GO" id="GO:0006281">
    <property type="term" value="P:DNA repair"/>
    <property type="evidence" value="ECO:0007669"/>
    <property type="project" value="InterPro"/>
</dbReference>
<protein>
    <recommendedName>
        <fullName evidence="2">Single-stranded-DNA-specific exonuclease RecJ</fullName>
    </recommendedName>
</protein>
<dbReference type="Pfam" id="PF17768">
    <property type="entry name" value="RecJ_OB"/>
    <property type="match status" value="1"/>
</dbReference>
<evidence type="ECO:0000259" key="7">
    <source>
        <dbReference type="Pfam" id="PF02272"/>
    </source>
</evidence>
<proteinExistence type="inferred from homology"/>
<dbReference type="InterPro" id="IPR003156">
    <property type="entry name" value="DHHA1_dom"/>
</dbReference>
<keyword evidence="11" id="KW-1185">Reference proteome</keyword>
<dbReference type="SUPFAM" id="SSF64182">
    <property type="entry name" value="DHH phosphoesterases"/>
    <property type="match status" value="1"/>
</dbReference>
<keyword evidence="4" id="KW-0378">Hydrolase</keyword>
<evidence type="ECO:0000259" key="6">
    <source>
        <dbReference type="Pfam" id="PF01368"/>
    </source>
</evidence>
<feature type="domain" description="RecJ OB" evidence="9">
    <location>
        <begin position="458"/>
        <end position="562"/>
    </location>
</feature>
<keyword evidence="5 10" id="KW-0269">Exonuclease</keyword>
<dbReference type="RefSeq" id="WP_268751524.1">
    <property type="nucleotide sequence ID" value="NZ_JAPRFQ010000001.1"/>
</dbReference>
<dbReference type="Pfam" id="PF10141">
    <property type="entry name" value="ssDNA-exonuc_C"/>
    <property type="match status" value="1"/>
</dbReference>
<dbReference type="InterPro" id="IPR001667">
    <property type="entry name" value="DDH_dom"/>
</dbReference>
<dbReference type="AlphaFoldDB" id="A0A9X3FRA5"/>
<dbReference type="Pfam" id="PF02272">
    <property type="entry name" value="DHHA1"/>
    <property type="match status" value="1"/>
</dbReference>
<gene>
    <name evidence="10" type="primary">recJ</name>
    <name evidence="10" type="ORF">OW157_01285</name>
</gene>
<evidence type="ECO:0000256" key="1">
    <source>
        <dbReference type="ARBA" id="ARBA00005915"/>
    </source>
</evidence>
<dbReference type="PANTHER" id="PTHR30255">
    <property type="entry name" value="SINGLE-STRANDED-DNA-SPECIFIC EXONUCLEASE RECJ"/>
    <property type="match status" value="1"/>
</dbReference>
<dbReference type="GO" id="GO:0006310">
    <property type="term" value="P:DNA recombination"/>
    <property type="evidence" value="ECO:0007669"/>
    <property type="project" value="InterPro"/>
</dbReference>
<dbReference type="InterPro" id="IPR051673">
    <property type="entry name" value="SSDNA_exonuclease_RecJ"/>
</dbReference>
<comment type="caution">
    <text evidence="10">The sequence shown here is derived from an EMBL/GenBank/DDBJ whole genome shotgun (WGS) entry which is preliminary data.</text>
</comment>